<feature type="region of interest" description="Disordered" evidence="1">
    <location>
        <begin position="21"/>
        <end position="97"/>
    </location>
</feature>
<reference evidence="2" key="1">
    <citation type="journal article" date="2021" name="Nat. Commun.">
        <title>Genetic determinants of endophytism in the Arabidopsis root mycobiome.</title>
        <authorList>
            <person name="Mesny F."/>
            <person name="Miyauchi S."/>
            <person name="Thiergart T."/>
            <person name="Pickel B."/>
            <person name="Atanasova L."/>
            <person name="Karlsson M."/>
            <person name="Huettel B."/>
            <person name="Barry K.W."/>
            <person name="Haridas S."/>
            <person name="Chen C."/>
            <person name="Bauer D."/>
            <person name="Andreopoulos W."/>
            <person name="Pangilinan J."/>
            <person name="LaButti K."/>
            <person name="Riley R."/>
            <person name="Lipzen A."/>
            <person name="Clum A."/>
            <person name="Drula E."/>
            <person name="Henrissat B."/>
            <person name="Kohler A."/>
            <person name="Grigoriev I.V."/>
            <person name="Martin F.M."/>
            <person name="Hacquard S."/>
        </authorList>
    </citation>
    <scope>NUCLEOTIDE SEQUENCE</scope>
    <source>
        <strain evidence="2">MPI-CAGE-CH-0243</strain>
    </source>
</reference>
<dbReference type="Proteomes" id="UP000700596">
    <property type="component" value="Unassembled WGS sequence"/>
</dbReference>
<dbReference type="OrthoDB" id="5363415at2759"/>
<dbReference type="Pfam" id="PF10454">
    <property type="entry name" value="DUF2458"/>
    <property type="match status" value="1"/>
</dbReference>
<name>A0A9P9ELM5_9PLEO</name>
<gene>
    <name evidence="2" type="ORF">B0J11DRAFT_37695</name>
</gene>
<dbReference type="InterPro" id="IPR018858">
    <property type="entry name" value="DUF2458"/>
</dbReference>
<evidence type="ECO:0000256" key="1">
    <source>
        <dbReference type="SAM" id="MobiDB-lite"/>
    </source>
</evidence>
<feature type="compositionally biased region" description="Low complexity" evidence="1">
    <location>
        <begin position="77"/>
        <end position="95"/>
    </location>
</feature>
<sequence>MAEESKLPELDLAQILKTLASLPQAQAPNNAPPAHDPKANDHHQYLAPQDQYYDFSGSSSSAPPATRDPRLSGRIAPVQRHQSPQQPPRSSTPTVDPATITEWKHGLRCVSKVAAQNPSFSASIQKLIKDQERNMRDWDNGRKRLVEEQTAKRENEKTQRAAISLPGILDNAPVLRTPECEKEELDSFYQKVHRACARMTESQTVELKRLGVPFFGTRPHLMLSDDDEGDDDSADGQGKITKKQLIELQRKMLNHLMELYGD</sequence>
<keyword evidence="3" id="KW-1185">Reference proteome</keyword>
<dbReference type="AlphaFoldDB" id="A0A9P9ELM5"/>
<proteinExistence type="predicted"/>
<accession>A0A9P9ELM5</accession>
<comment type="caution">
    <text evidence="2">The sequence shown here is derived from an EMBL/GenBank/DDBJ whole genome shotgun (WGS) entry which is preliminary data.</text>
</comment>
<organism evidence="2 3">
    <name type="scientific">Dendryphion nanum</name>
    <dbReference type="NCBI Taxonomy" id="256645"/>
    <lineage>
        <taxon>Eukaryota</taxon>
        <taxon>Fungi</taxon>
        <taxon>Dikarya</taxon>
        <taxon>Ascomycota</taxon>
        <taxon>Pezizomycotina</taxon>
        <taxon>Dothideomycetes</taxon>
        <taxon>Pleosporomycetidae</taxon>
        <taxon>Pleosporales</taxon>
        <taxon>Torulaceae</taxon>
        <taxon>Dendryphion</taxon>
    </lineage>
</organism>
<dbReference type="EMBL" id="JAGMWT010000001">
    <property type="protein sequence ID" value="KAH7139211.1"/>
    <property type="molecule type" value="Genomic_DNA"/>
</dbReference>
<evidence type="ECO:0000313" key="2">
    <source>
        <dbReference type="EMBL" id="KAH7139211.1"/>
    </source>
</evidence>
<feature type="compositionally biased region" description="Low complexity" evidence="1">
    <location>
        <begin position="23"/>
        <end position="33"/>
    </location>
</feature>
<protein>
    <submittedName>
        <fullName evidence="2">Uncharacterized protein</fullName>
    </submittedName>
</protein>
<feature type="compositionally biased region" description="Basic and acidic residues" evidence="1">
    <location>
        <begin position="35"/>
        <end position="44"/>
    </location>
</feature>
<evidence type="ECO:0000313" key="3">
    <source>
        <dbReference type="Proteomes" id="UP000700596"/>
    </source>
</evidence>